<feature type="transmembrane region" description="Helical" evidence="7">
    <location>
        <begin position="149"/>
        <end position="168"/>
    </location>
</feature>
<dbReference type="OrthoDB" id="444631at2759"/>
<evidence type="ECO:0000256" key="5">
    <source>
        <dbReference type="ARBA" id="ARBA00038359"/>
    </source>
</evidence>
<evidence type="ECO:0000256" key="2">
    <source>
        <dbReference type="ARBA" id="ARBA00022692"/>
    </source>
</evidence>
<feature type="compositionally biased region" description="Low complexity" evidence="6">
    <location>
        <begin position="334"/>
        <end position="346"/>
    </location>
</feature>
<dbReference type="InterPro" id="IPR052337">
    <property type="entry name" value="SAT4-like"/>
</dbReference>
<feature type="transmembrane region" description="Helical" evidence="7">
    <location>
        <begin position="110"/>
        <end position="137"/>
    </location>
</feature>
<feature type="region of interest" description="Disordered" evidence="6">
    <location>
        <begin position="310"/>
        <end position="354"/>
    </location>
</feature>
<dbReference type="EMBL" id="MU005771">
    <property type="protein sequence ID" value="KAF2708714.1"/>
    <property type="molecule type" value="Genomic_DNA"/>
</dbReference>
<feature type="transmembrane region" description="Helical" evidence="7">
    <location>
        <begin position="231"/>
        <end position="251"/>
    </location>
</feature>
<dbReference type="AlphaFoldDB" id="A0A6G1K7C2"/>
<keyword evidence="10" id="KW-1185">Reference proteome</keyword>
<comment type="subcellular location">
    <subcellularLocation>
        <location evidence="1">Membrane</location>
        <topology evidence="1">Multi-pass membrane protein</topology>
    </subcellularLocation>
</comment>
<feature type="transmembrane region" description="Helical" evidence="7">
    <location>
        <begin position="271"/>
        <end position="292"/>
    </location>
</feature>
<protein>
    <recommendedName>
        <fullName evidence="8">Rhodopsin domain-containing protein</fullName>
    </recommendedName>
</protein>
<evidence type="ECO:0000259" key="8">
    <source>
        <dbReference type="Pfam" id="PF20684"/>
    </source>
</evidence>
<organism evidence="9 10">
    <name type="scientific">Pleomassaria siparia CBS 279.74</name>
    <dbReference type="NCBI Taxonomy" id="1314801"/>
    <lineage>
        <taxon>Eukaryota</taxon>
        <taxon>Fungi</taxon>
        <taxon>Dikarya</taxon>
        <taxon>Ascomycota</taxon>
        <taxon>Pezizomycotina</taxon>
        <taxon>Dothideomycetes</taxon>
        <taxon>Pleosporomycetidae</taxon>
        <taxon>Pleosporales</taxon>
        <taxon>Pleomassariaceae</taxon>
        <taxon>Pleomassaria</taxon>
    </lineage>
</organism>
<dbReference type="Proteomes" id="UP000799428">
    <property type="component" value="Unassembled WGS sequence"/>
</dbReference>
<dbReference type="PANTHER" id="PTHR33048:SF158">
    <property type="entry name" value="MEMBRANE PROTEIN PTH11-LIKE, PUTATIVE-RELATED"/>
    <property type="match status" value="1"/>
</dbReference>
<evidence type="ECO:0000313" key="9">
    <source>
        <dbReference type="EMBL" id="KAF2708714.1"/>
    </source>
</evidence>
<dbReference type="InterPro" id="IPR049326">
    <property type="entry name" value="Rhodopsin_dom_fungi"/>
</dbReference>
<dbReference type="GO" id="GO:0016020">
    <property type="term" value="C:membrane"/>
    <property type="evidence" value="ECO:0007669"/>
    <property type="project" value="UniProtKB-SubCell"/>
</dbReference>
<feature type="compositionally biased region" description="Polar residues" evidence="6">
    <location>
        <begin position="1"/>
        <end position="13"/>
    </location>
</feature>
<evidence type="ECO:0000313" key="10">
    <source>
        <dbReference type="Proteomes" id="UP000799428"/>
    </source>
</evidence>
<feature type="transmembrane region" description="Helical" evidence="7">
    <location>
        <begin position="71"/>
        <end position="90"/>
    </location>
</feature>
<sequence>MATQGSAQMSDLSQIPAAPSPPGITSNFDNPDNYKVDNIILHSVVLLFVTIAVVVRVYTRSVVKKTFGLDDYFAVLSWALTMTQSILFAYVTRLGFGMHLWDIRASDTLYLFKIFSVALKVYMPTILAVKLCLLLGYHRVFHIDRKAKYAIWAGVVANTAFYVAFFLIDLFRCKPMAAAWNPTITAKKCIAYEFFPWATGVFNIISDFYILLIPMPIIFHLNMSLAHRTRLIAIFGLGFFTCITSIMRLVSTSQASANPDKLYMGAKYMHWPILEVNVGLICACAITFPAFFDASLPSSFGSFISKLRAGTGSSGSRTEFNNMEPPGMRRQEWSSSSVGKSEYSVENKTVGNHV</sequence>
<evidence type="ECO:0000256" key="7">
    <source>
        <dbReference type="SAM" id="Phobius"/>
    </source>
</evidence>
<proteinExistence type="inferred from homology"/>
<feature type="domain" description="Rhodopsin" evidence="8">
    <location>
        <begin position="55"/>
        <end position="288"/>
    </location>
</feature>
<dbReference type="Pfam" id="PF20684">
    <property type="entry name" value="Fung_rhodopsin"/>
    <property type="match status" value="1"/>
</dbReference>
<dbReference type="PANTHER" id="PTHR33048">
    <property type="entry name" value="PTH11-LIKE INTEGRAL MEMBRANE PROTEIN (AFU_ORTHOLOGUE AFUA_5G11245)"/>
    <property type="match status" value="1"/>
</dbReference>
<keyword evidence="3 7" id="KW-1133">Transmembrane helix</keyword>
<feature type="region of interest" description="Disordered" evidence="6">
    <location>
        <begin position="1"/>
        <end position="23"/>
    </location>
</feature>
<feature type="transmembrane region" description="Helical" evidence="7">
    <location>
        <begin position="39"/>
        <end position="59"/>
    </location>
</feature>
<comment type="similarity">
    <text evidence="5">Belongs to the SAT4 family.</text>
</comment>
<gene>
    <name evidence="9" type="ORF">K504DRAFT_502736</name>
</gene>
<evidence type="ECO:0000256" key="4">
    <source>
        <dbReference type="ARBA" id="ARBA00023136"/>
    </source>
</evidence>
<name>A0A6G1K7C2_9PLEO</name>
<evidence type="ECO:0000256" key="1">
    <source>
        <dbReference type="ARBA" id="ARBA00004141"/>
    </source>
</evidence>
<accession>A0A6G1K7C2</accession>
<evidence type="ECO:0000256" key="6">
    <source>
        <dbReference type="SAM" id="MobiDB-lite"/>
    </source>
</evidence>
<keyword evidence="2 7" id="KW-0812">Transmembrane</keyword>
<evidence type="ECO:0000256" key="3">
    <source>
        <dbReference type="ARBA" id="ARBA00022989"/>
    </source>
</evidence>
<keyword evidence="4 7" id="KW-0472">Membrane</keyword>
<reference evidence="9" key="1">
    <citation type="journal article" date="2020" name="Stud. Mycol.">
        <title>101 Dothideomycetes genomes: a test case for predicting lifestyles and emergence of pathogens.</title>
        <authorList>
            <person name="Haridas S."/>
            <person name="Albert R."/>
            <person name="Binder M."/>
            <person name="Bloem J."/>
            <person name="Labutti K."/>
            <person name="Salamov A."/>
            <person name="Andreopoulos B."/>
            <person name="Baker S."/>
            <person name="Barry K."/>
            <person name="Bills G."/>
            <person name="Bluhm B."/>
            <person name="Cannon C."/>
            <person name="Castanera R."/>
            <person name="Culley D."/>
            <person name="Daum C."/>
            <person name="Ezra D."/>
            <person name="Gonzalez J."/>
            <person name="Henrissat B."/>
            <person name="Kuo A."/>
            <person name="Liang C."/>
            <person name="Lipzen A."/>
            <person name="Lutzoni F."/>
            <person name="Magnuson J."/>
            <person name="Mondo S."/>
            <person name="Nolan M."/>
            <person name="Ohm R."/>
            <person name="Pangilinan J."/>
            <person name="Park H.-J."/>
            <person name="Ramirez L."/>
            <person name="Alfaro M."/>
            <person name="Sun H."/>
            <person name="Tritt A."/>
            <person name="Yoshinaga Y."/>
            <person name="Zwiers L.-H."/>
            <person name="Turgeon B."/>
            <person name="Goodwin S."/>
            <person name="Spatafora J."/>
            <person name="Crous P."/>
            <person name="Grigoriev I."/>
        </authorList>
    </citation>
    <scope>NUCLEOTIDE SEQUENCE</scope>
    <source>
        <strain evidence="9">CBS 279.74</strain>
    </source>
</reference>
<feature type="transmembrane region" description="Helical" evidence="7">
    <location>
        <begin position="194"/>
        <end position="219"/>
    </location>
</feature>